<evidence type="ECO:0008006" key="4">
    <source>
        <dbReference type="Google" id="ProtNLM"/>
    </source>
</evidence>
<dbReference type="STRING" id="1348853.LK12_22320"/>
<dbReference type="FunFam" id="3.40.50.720:FF:000084">
    <property type="entry name" value="Short-chain dehydrogenase reductase"/>
    <property type="match status" value="1"/>
</dbReference>
<dbReference type="OrthoDB" id="9789398at2"/>
<dbReference type="PANTHER" id="PTHR42879:SF2">
    <property type="entry name" value="3-OXOACYL-[ACYL-CARRIER-PROTEIN] REDUCTASE FABG"/>
    <property type="match status" value="1"/>
</dbReference>
<dbReference type="InterPro" id="IPR002347">
    <property type="entry name" value="SDR_fam"/>
</dbReference>
<evidence type="ECO:0000313" key="2">
    <source>
        <dbReference type="EMBL" id="KHK89076.1"/>
    </source>
</evidence>
<dbReference type="InterPro" id="IPR050259">
    <property type="entry name" value="SDR"/>
</dbReference>
<name>A0A0B1ZIR0_9SPHN</name>
<organism evidence="2 3">
    <name type="scientific">Novosphingobium malaysiense</name>
    <dbReference type="NCBI Taxonomy" id="1348853"/>
    <lineage>
        <taxon>Bacteria</taxon>
        <taxon>Pseudomonadati</taxon>
        <taxon>Pseudomonadota</taxon>
        <taxon>Alphaproteobacteria</taxon>
        <taxon>Sphingomonadales</taxon>
        <taxon>Sphingomonadaceae</taxon>
        <taxon>Novosphingobium</taxon>
    </lineage>
</organism>
<dbReference type="Gene3D" id="3.40.50.720">
    <property type="entry name" value="NAD(P)-binding Rossmann-like Domain"/>
    <property type="match status" value="1"/>
</dbReference>
<evidence type="ECO:0000256" key="1">
    <source>
        <dbReference type="ARBA" id="ARBA00006484"/>
    </source>
</evidence>
<proteinExistence type="inferred from homology"/>
<comment type="similarity">
    <text evidence="1">Belongs to the short-chain dehydrogenases/reductases (SDR) family.</text>
</comment>
<dbReference type="SUPFAM" id="SSF51735">
    <property type="entry name" value="NAD(P)-binding Rossmann-fold domains"/>
    <property type="match status" value="1"/>
</dbReference>
<dbReference type="RefSeq" id="WP_039290050.1">
    <property type="nucleotide sequence ID" value="NZ_JTDI01000009.1"/>
</dbReference>
<dbReference type="PRINTS" id="PR00081">
    <property type="entry name" value="GDHRDH"/>
</dbReference>
<dbReference type="Pfam" id="PF13561">
    <property type="entry name" value="adh_short_C2"/>
    <property type="match status" value="1"/>
</dbReference>
<dbReference type="AlphaFoldDB" id="A0A0B1ZIR0"/>
<keyword evidence="3" id="KW-1185">Reference proteome</keyword>
<evidence type="ECO:0000313" key="3">
    <source>
        <dbReference type="Proteomes" id="UP000031057"/>
    </source>
</evidence>
<reference evidence="2 3" key="1">
    <citation type="submission" date="2014-10" db="EMBL/GenBank/DDBJ databases">
        <title>Genome sequence of Novosphingobium malaysiense MUSC 273(T).</title>
        <authorList>
            <person name="Lee L.-H."/>
        </authorList>
    </citation>
    <scope>NUCLEOTIDE SEQUENCE [LARGE SCALE GENOMIC DNA]</scope>
    <source>
        <strain evidence="2 3">MUSC 273</strain>
    </source>
</reference>
<accession>A0A0B1ZIR0</accession>
<dbReference type="PANTHER" id="PTHR42879">
    <property type="entry name" value="3-OXOACYL-(ACYL-CARRIER-PROTEIN) REDUCTASE"/>
    <property type="match status" value="1"/>
</dbReference>
<sequence>MTDLRGTLFDLSGRVALVTGGSRGIGRACSERLAQHGADVVVCARKSSDAESLVEQINARGAGRALAVSANITREGDLEALVDEAIGEFGKADILVANAGLHIHVGPSGQMNDAVLEKTLDGNFRALHRLSQRLLPAMAAQGWGRIINIGSIAAHFGSGIYHSYTLSKAIAMQYIRNIAVEFGEAGVRANTISPGLVRTEMAGAIFDDAHALAKELTRSTVGRAGTPDEIAGMVVALAGAAGSYVNGQAIAVDGGQSMRYVD</sequence>
<dbReference type="InterPro" id="IPR036291">
    <property type="entry name" value="NAD(P)-bd_dom_sf"/>
</dbReference>
<gene>
    <name evidence="2" type="ORF">LK12_22320</name>
</gene>
<dbReference type="Proteomes" id="UP000031057">
    <property type="component" value="Unassembled WGS sequence"/>
</dbReference>
<dbReference type="CDD" id="cd05233">
    <property type="entry name" value="SDR_c"/>
    <property type="match status" value="1"/>
</dbReference>
<comment type="caution">
    <text evidence="2">The sequence shown here is derived from an EMBL/GenBank/DDBJ whole genome shotgun (WGS) entry which is preliminary data.</text>
</comment>
<dbReference type="PRINTS" id="PR00080">
    <property type="entry name" value="SDRFAMILY"/>
</dbReference>
<protein>
    <recommendedName>
        <fullName evidence="4">3-oxoacyl-ACP reductase</fullName>
    </recommendedName>
</protein>
<dbReference type="EMBL" id="JTDI01000009">
    <property type="protein sequence ID" value="KHK89076.1"/>
    <property type="molecule type" value="Genomic_DNA"/>
</dbReference>